<keyword evidence="3" id="KW-1185">Reference proteome</keyword>
<dbReference type="Proteomes" id="UP001589611">
    <property type="component" value="Unassembled WGS sequence"/>
</dbReference>
<feature type="compositionally biased region" description="Basic and acidic residues" evidence="1">
    <location>
        <begin position="15"/>
        <end position="25"/>
    </location>
</feature>
<reference evidence="2 3" key="1">
    <citation type="submission" date="2024-09" db="EMBL/GenBank/DDBJ databases">
        <authorList>
            <person name="Sun Q."/>
            <person name="Mori K."/>
        </authorList>
    </citation>
    <scope>NUCLEOTIDE SEQUENCE [LARGE SCALE GENOMIC DNA]</scope>
    <source>
        <strain evidence="2 3">JCM 1342</strain>
    </source>
</reference>
<dbReference type="RefSeq" id="WP_344713053.1">
    <property type="nucleotide sequence ID" value="NZ_BAAAWH010000001.1"/>
</dbReference>
<evidence type="ECO:0000313" key="3">
    <source>
        <dbReference type="Proteomes" id="UP001589611"/>
    </source>
</evidence>
<dbReference type="EMBL" id="JBHMBE010000003">
    <property type="protein sequence ID" value="MFB9646268.1"/>
    <property type="molecule type" value="Genomic_DNA"/>
</dbReference>
<evidence type="ECO:0000313" key="2">
    <source>
        <dbReference type="EMBL" id="MFB9646268.1"/>
    </source>
</evidence>
<protein>
    <submittedName>
        <fullName evidence="2">Uncharacterized protein</fullName>
    </submittedName>
</protein>
<sequence>MHPLMYAGLLPDSRQVSRDAAERHARTTVRRRREDAHRPRFRAWRPLLQS</sequence>
<proteinExistence type="predicted"/>
<name>A0ABV5T0Y0_9MICO</name>
<evidence type="ECO:0000256" key="1">
    <source>
        <dbReference type="SAM" id="MobiDB-lite"/>
    </source>
</evidence>
<comment type="caution">
    <text evidence="2">The sequence shown here is derived from an EMBL/GenBank/DDBJ whole genome shotgun (WGS) entry which is preliminary data.</text>
</comment>
<accession>A0ABV5T0Y0</accession>
<feature type="region of interest" description="Disordered" evidence="1">
    <location>
        <begin position="1"/>
        <end position="37"/>
    </location>
</feature>
<gene>
    <name evidence="2" type="ORF">ACFFPJ_10705</name>
</gene>
<organism evidence="2 3">
    <name type="scientific">Microbacterium terregens</name>
    <dbReference type="NCBI Taxonomy" id="69363"/>
    <lineage>
        <taxon>Bacteria</taxon>
        <taxon>Bacillati</taxon>
        <taxon>Actinomycetota</taxon>
        <taxon>Actinomycetes</taxon>
        <taxon>Micrococcales</taxon>
        <taxon>Microbacteriaceae</taxon>
        <taxon>Microbacterium</taxon>
    </lineage>
</organism>